<name>A0A0G4EKL2_VITBC</name>
<dbReference type="EMBL" id="CDMY01000260">
    <property type="protein sequence ID" value="CEL97980.1"/>
    <property type="molecule type" value="Genomic_DNA"/>
</dbReference>
<proteinExistence type="predicted"/>
<dbReference type="InParanoid" id="A0A0G4EKL2"/>
<gene>
    <name evidence="1" type="ORF">Vbra_12427</name>
</gene>
<reference evidence="1 2" key="1">
    <citation type="submission" date="2014-11" db="EMBL/GenBank/DDBJ databases">
        <authorList>
            <person name="Zhu J."/>
            <person name="Qi W."/>
            <person name="Song R."/>
        </authorList>
    </citation>
    <scope>NUCLEOTIDE SEQUENCE [LARGE SCALE GENOMIC DNA]</scope>
</reference>
<accession>A0A0G4EKL2</accession>
<sequence length="192" mass="20671">MAAVNGALRPHRELAAHLSHLLPLAPHSDGEDPAPSRLALGDGEGALMGWHIAALCFDQHKAATDIKRTINLSHQTTFGRRIHSAVEHFVMSAALKTESNRQVVGGMADVGGATVRVPLQCFQVVDGVKGRVLGLREVVHKARMDEAVARGGLQGLQKGFNQHLGDTDCHFAWPELGYVNGDGSFQPLHLEE</sequence>
<organism evidence="1 2">
    <name type="scientific">Vitrella brassicaformis (strain CCMP3155)</name>
    <dbReference type="NCBI Taxonomy" id="1169540"/>
    <lineage>
        <taxon>Eukaryota</taxon>
        <taxon>Sar</taxon>
        <taxon>Alveolata</taxon>
        <taxon>Colpodellida</taxon>
        <taxon>Vitrellaceae</taxon>
        <taxon>Vitrella</taxon>
    </lineage>
</organism>
<dbReference type="Proteomes" id="UP000041254">
    <property type="component" value="Unassembled WGS sequence"/>
</dbReference>
<evidence type="ECO:0000313" key="1">
    <source>
        <dbReference type="EMBL" id="CEL97980.1"/>
    </source>
</evidence>
<evidence type="ECO:0000313" key="2">
    <source>
        <dbReference type="Proteomes" id="UP000041254"/>
    </source>
</evidence>
<dbReference type="VEuPathDB" id="CryptoDB:Vbra_12427"/>
<dbReference type="AlphaFoldDB" id="A0A0G4EKL2"/>
<protein>
    <submittedName>
        <fullName evidence="1">Uncharacterized protein</fullName>
    </submittedName>
</protein>
<keyword evidence="2" id="KW-1185">Reference proteome</keyword>
<dbReference type="PhylomeDB" id="A0A0G4EKL2"/>